<protein>
    <submittedName>
        <fullName evidence="6">Membrane protein</fullName>
    </submittedName>
</protein>
<comment type="subcellular location">
    <subcellularLocation>
        <location evidence="1">Membrane</location>
    </subcellularLocation>
</comment>
<keyword evidence="3" id="KW-0472">Membrane</keyword>
<dbReference type="InterPro" id="IPR010827">
    <property type="entry name" value="BamA/TamA_POTRA"/>
</dbReference>
<dbReference type="Pfam" id="PF01103">
    <property type="entry name" value="Omp85"/>
    <property type="match status" value="1"/>
</dbReference>
<evidence type="ECO:0000259" key="5">
    <source>
        <dbReference type="PROSITE" id="PS51779"/>
    </source>
</evidence>
<evidence type="ECO:0000256" key="3">
    <source>
        <dbReference type="ARBA" id="ARBA00023136"/>
    </source>
</evidence>
<reference evidence="6" key="2">
    <citation type="submission" date="2023-01" db="EMBL/GenBank/DDBJ databases">
        <title>Draft genome sequence of Maritalea porphyrae strain NBRC 107169.</title>
        <authorList>
            <person name="Sun Q."/>
            <person name="Mori K."/>
        </authorList>
    </citation>
    <scope>NUCLEOTIDE SEQUENCE</scope>
    <source>
        <strain evidence="6">NBRC 107169</strain>
    </source>
</reference>
<feature type="domain" description="POTRA" evidence="5">
    <location>
        <begin position="228"/>
        <end position="302"/>
    </location>
</feature>
<evidence type="ECO:0000256" key="1">
    <source>
        <dbReference type="ARBA" id="ARBA00004370"/>
    </source>
</evidence>
<reference evidence="6" key="1">
    <citation type="journal article" date="2014" name="Int. J. Syst. Evol. Microbiol.">
        <title>Complete genome of a new Firmicutes species belonging to the dominant human colonic microbiota ('Ruminococcus bicirculans') reveals two chromosomes and a selective capacity to utilize plant glucans.</title>
        <authorList>
            <consortium name="NISC Comparative Sequencing Program"/>
            <person name="Wegmann U."/>
            <person name="Louis P."/>
            <person name="Goesmann A."/>
            <person name="Henrissat B."/>
            <person name="Duncan S.H."/>
            <person name="Flint H.J."/>
        </authorList>
    </citation>
    <scope>NUCLEOTIDE SEQUENCE</scope>
    <source>
        <strain evidence="6">NBRC 107169</strain>
    </source>
</reference>
<dbReference type="PANTHER" id="PTHR12815:SF42">
    <property type="entry name" value="BACTERIAL SURFACE ANTIGEN (D15) DOMAIN-CONTAINING PROTEIN"/>
    <property type="match status" value="1"/>
</dbReference>
<dbReference type="PROSITE" id="PS51779">
    <property type="entry name" value="POTRA"/>
    <property type="match status" value="1"/>
</dbReference>
<evidence type="ECO:0000256" key="2">
    <source>
        <dbReference type="ARBA" id="ARBA00022452"/>
    </source>
</evidence>
<dbReference type="InterPro" id="IPR000184">
    <property type="entry name" value="Bac_surfAg_D15"/>
</dbReference>
<keyword evidence="7" id="KW-1185">Reference proteome</keyword>
<evidence type="ECO:0000313" key="6">
    <source>
        <dbReference type="EMBL" id="GLQ17867.1"/>
    </source>
</evidence>
<accession>A0ABQ5UT69</accession>
<dbReference type="Gene3D" id="3.10.20.310">
    <property type="entry name" value="membrane protein fhac"/>
    <property type="match status" value="1"/>
</dbReference>
<proteinExistence type="predicted"/>
<keyword evidence="2" id="KW-1134">Transmembrane beta strand</keyword>
<keyword evidence="2" id="KW-0812">Transmembrane</keyword>
<dbReference type="Pfam" id="PF07244">
    <property type="entry name" value="POTRA"/>
    <property type="match status" value="1"/>
</dbReference>
<keyword evidence="4" id="KW-0732">Signal</keyword>
<dbReference type="Gene3D" id="2.40.160.50">
    <property type="entry name" value="membrane protein fhac: a member of the omp85/tpsb transporter family"/>
    <property type="match status" value="1"/>
</dbReference>
<gene>
    <name evidence="6" type="ORF">GCM10007879_21160</name>
</gene>
<organism evidence="6 7">
    <name type="scientific">Maritalea porphyrae</name>
    <dbReference type="NCBI Taxonomy" id="880732"/>
    <lineage>
        <taxon>Bacteria</taxon>
        <taxon>Pseudomonadati</taxon>
        <taxon>Pseudomonadota</taxon>
        <taxon>Alphaproteobacteria</taxon>
        <taxon>Hyphomicrobiales</taxon>
        <taxon>Devosiaceae</taxon>
        <taxon>Maritalea</taxon>
    </lineage>
</organism>
<feature type="signal peptide" evidence="4">
    <location>
        <begin position="1"/>
        <end position="27"/>
    </location>
</feature>
<dbReference type="EMBL" id="BSNI01000002">
    <property type="protein sequence ID" value="GLQ17867.1"/>
    <property type="molecule type" value="Genomic_DNA"/>
</dbReference>
<dbReference type="PANTHER" id="PTHR12815">
    <property type="entry name" value="SORTING AND ASSEMBLY MACHINERY SAMM50 PROTEIN FAMILY MEMBER"/>
    <property type="match status" value="1"/>
</dbReference>
<dbReference type="Proteomes" id="UP001161405">
    <property type="component" value="Unassembled WGS sequence"/>
</dbReference>
<dbReference type="InterPro" id="IPR034746">
    <property type="entry name" value="POTRA"/>
</dbReference>
<dbReference type="RefSeq" id="WP_284364324.1">
    <property type="nucleotide sequence ID" value="NZ_BSNI01000002.1"/>
</dbReference>
<evidence type="ECO:0000256" key="4">
    <source>
        <dbReference type="SAM" id="SignalP"/>
    </source>
</evidence>
<feature type="chain" id="PRO_5047285897" evidence="4">
    <location>
        <begin position="28"/>
        <end position="628"/>
    </location>
</feature>
<name>A0ABQ5UT69_9HYPH</name>
<sequence>MQIFGSKNLGLWPLVALLCATSAPAHAFDLFGLFKSDSSQQSAAVLDIENPVNYSVEINTSDPTLYDALRSSSVLIKEQATPAAGTTGLVTRAKIDQKRLLAALYGEAHYGGTIQILINGQNIEDVSLERQLSGTSPKIEINVSAGPRFTFARPDARSPNGPIDLNQFGITAGEAAKSSLIIDAETKLVGDWRQKGYPFARIEKRTIEADHNTRQLEVSLWFNSGNKAAFGQIVVTGNETVNSSFIAEQADIIAGSTYSPDQIKRATKRLQEVGVFDSVVVSTAERPSADGSVAVTIEVSERKPRTIGFGVTAENFEGFGVEGFWKHRNLFGNAESLRAEASIGRIGQGGFGDLDYHADLLFKKPNAIGPATSFEARATFDIANTNAFNKRSGKISASLSNDLRDDLTVKGGIAAEYAVVDDGTTVSNTALLSTPISLTYDTRNNALNPTGGWFVTLSTEPTYVHPSHAIFVKSSVEASTYLALDEDERLVLAARAAMGTIIGTDIANVPTDRRFFAGGGGSIRGYGFQMAGPLTGGGKPQGGLSYLEASAEARYKVTDEIGVVGFIDTGGAFTSNIPGQGGSLFTGVGGGVRYYTPIGPIRADIAFPLNKITGQPQYGLYLGIGQAF</sequence>
<dbReference type="InterPro" id="IPR039910">
    <property type="entry name" value="D15-like"/>
</dbReference>
<evidence type="ECO:0000313" key="7">
    <source>
        <dbReference type="Proteomes" id="UP001161405"/>
    </source>
</evidence>
<comment type="caution">
    <text evidence="6">The sequence shown here is derived from an EMBL/GenBank/DDBJ whole genome shotgun (WGS) entry which is preliminary data.</text>
</comment>